<evidence type="ECO:0000256" key="4">
    <source>
        <dbReference type="ARBA" id="ARBA00022729"/>
    </source>
</evidence>
<dbReference type="PANTHER" id="PTHR32073">
    <property type="entry name" value="GH11358P"/>
    <property type="match status" value="1"/>
</dbReference>
<dbReference type="Pfam" id="PF12260">
    <property type="entry name" value="PIP49_C"/>
    <property type="match status" value="1"/>
</dbReference>
<dbReference type="PANTHER" id="PTHR32073:SF7">
    <property type="entry name" value="GH11358P"/>
    <property type="match status" value="1"/>
</dbReference>
<keyword evidence="3" id="KW-0964">Secreted</keyword>
<dbReference type="EMBL" id="JAACXV010000062">
    <property type="protein sequence ID" value="KAF7285024.1"/>
    <property type="molecule type" value="Genomic_DNA"/>
</dbReference>
<feature type="compositionally biased region" description="Basic residues" evidence="5">
    <location>
        <begin position="84"/>
        <end position="112"/>
    </location>
</feature>
<comment type="similarity">
    <text evidence="2">Belongs to the DIPK family.</text>
</comment>
<reference evidence="7" key="1">
    <citation type="submission" date="2020-08" db="EMBL/GenBank/DDBJ databases">
        <title>Genome sequencing and assembly of the red palm weevil Rhynchophorus ferrugineus.</title>
        <authorList>
            <person name="Dias G.B."/>
            <person name="Bergman C.M."/>
            <person name="Manee M."/>
        </authorList>
    </citation>
    <scope>NUCLEOTIDE SEQUENCE</scope>
    <source>
        <strain evidence="7">AA-2017</strain>
        <tissue evidence="7">Whole larva</tissue>
    </source>
</reference>
<evidence type="ECO:0000256" key="3">
    <source>
        <dbReference type="ARBA" id="ARBA00022525"/>
    </source>
</evidence>
<dbReference type="GO" id="GO:0005576">
    <property type="term" value="C:extracellular region"/>
    <property type="evidence" value="ECO:0007669"/>
    <property type="project" value="UniProtKB-SubCell"/>
</dbReference>
<evidence type="ECO:0000256" key="1">
    <source>
        <dbReference type="ARBA" id="ARBA00004613"/>
    </source>
</evidence>
<evidence type="ECO:0000256" key="2">
    <source>
        <dbReference type="ARBA" id="ARBA00006338"/>
    </source>
</evidence>
<evidence type="ECO:0000313" key="8">
    <source>
        <dbReference type="Proteomes" id="UP000625711"/>
    </source>
</evidence>
<dbReference type="Proteomes" id="UP000625711">
    <property type="component" value="Unassembled WGS sequence"/>
</dbReference>
<comment type="subcellular location">
    <subcellularLocation>
        <location evidence="1">Secreted</location>
    </subcellularLocation>
</comment>
<feature type="region of interest" description="Disordered" evidence="5">
    <location>
        <begin position="1"/>
        <end position="149"/>
    </location>
</feature>
<feature type="compositionally biased region" description="Low complexity" evidence="5">
    <location>
        <begin position="27"/>
        <end position="36"/>
    </location>
</feature>
<feature type="compositionally biased region" description="Basic residues" evidence="5">
    <location>
        <begin position="37"/>
        <end position="63"/>
    </location>
</feature>
<feature type="compositionally biased region" description="Basic and acidic residues" evidence="5">
    <location>
        <begin position="132"/>
        <end position="145"/>
    </location>
</feature>
<evidence type="ECO:0000256" key="5">
    <source>
        <dbReference type="SAM" id="MobiDB-lite"/>
    </source>
</evidence>
<proteinExistence type="inferred from homology"/>
<dbReference type="OrthoDB" id="10035316at2759"/>
<sequence length="462" mass="54277">MGKYSSDSDTERASSKSFKSRGKHSRSSSSDSSSSRSRNKRSTKKSSRRSRSRDRYVRSRRSRSNSYTSKSKSRRSNSRDRSSRYRRSSSRDKYRRSKSRDRYRSRRSRSRSYIKEYSSKSRKRSTSSSSSSDKDKYKKELKSKNEPVTTSGVKSKYIEIIGQTSVNVDIKTLEQINEDKFEPKEFSSSKTNKLPDNIVIDLKKQTIKVPEVEQVEPDSIFHHNLFLNEETRMEKWIKELYSYRQKALQQKKDELNQLHFCDSEVINIFLHEFKDKSLANLWTILKVNPEPLMLELFKQEDNWPTPKLYGFCGRCMVVKNDGVSLNEIINIDWYYRAFIALQLLDAAEKFTFAHSLFRLYLTDISLDNVVVDKNTFLISFIDLEHVVLKRKMFMWRSVHHTEHLHTEDYAFSVSEICSEDISDHNIYSICRLILSKDAPYPMKMNGLLHSPPSSLRTIEYGN</sequence>
<comment type="caution">
    <text evidence="7">The sequence shown here is derived from an EMBL/GenBank/DDBJ whole genome shotgun (WGS) entry which is preliminary data.</text>
</comment>
<protein>
    <recommendedName>
        <fullName evidence="6">FAM69 protein-kinase domain-containing protein</fullName>
    </recommendedName>
</protein>
<dbReference type="InterPro" id="IPR020519">
    <property type="entry name" value="DIPK2A/B"/>
</dbReference>
<accession>A0A834IPM6</accession>
<evidence type="ECO:0000313" key="7">
    <source>
        <dbReference type="EMBL" id="KAF7285024.1"/>
    </source>
</evidence>
<keyword evidence="8" id="KW-1185">Reference proteome</keyword>
<gene>
    <name evidence="7" type="ORF">GWI33_012338</name>
</gene>
<dbReference type="AlphaFoldDB" id="A0A834IPM6"/>
<dbReference type="InterPro" id="IPR022049">
    <property type="entry name" value="FAM69_kinase_dom"/>
</dbReference>
<evidence type="ECO:0000259" key="6">
    <source>
        <dbReference type="Pfam" id="PF12260"/>
    </source>
</evidence>
<name>A0A834IPM6_RHYFE</name>
<keyword evidence="4" id="KW-0732">Signal</keyword>
<feature type="domain" description="FAM69 protein-kinase" evidence="6">
    <location>
        <begin position="281"/>
        <end position="450"/>
    </location>
</feature>
<organism evidence="7 8">
    <name type="scientific">Rhynchophorus ferrugineus</name>
    <name type="common">Red palm weevil</name>
    <name type="synonym">Curculio ferrugineus</name>
    <dbReference type="NCBI Taxonomy" id="354439"/>
    <lineage>
        <taxon>Eukaryota</taxon>
        <taxon>Metazoa</taxon>
        <taxon>Ecdysozoa</taxon>
        <taxon>Arthropoda</taxon>
        <taxon>Hexapoda</taxon>
        <taxon>Insecta</taxon>
        <taxon>Pterygota</taxon>
        <taxon>Neoptera</taxon>
        <taxon>Endopterygota</taxon>
        <taxon>Coleoptera</taxon>
        <taxon>Polyphaga</taxon>
        <taxon>Cucujiformia</taxon>
        <taxon>Curculionidae</taxon>
        <taxon>Dryophthorinae</taxon>
        <taxon>Rhynchophorus</taxon>
    </lineage>
</organism>